<dbReference type="SUPFAM" id="SSF51126">
    <property type="entry name" value="Pectin lyase-like"/>
    <property type="match status" value="1"/>
</dbReference>
<proteinExistence type="evidence at transcript level"/>
<evidence type="ECO:0000256" key="1">
    <source>
        <dbReference type="SAM" id="SignalP"/>
    </source>
</evidence>
<dbReference type="AlphaFoldDB" id="A0A7L4XTJ3"/>
<feature type="chain" id="PRO_5029771454" evidence="1">
    <location>
        <begin position="23"/>
        <end position="485"/>
    </location>
</feature>
<dbReference type="SMART" id="SM00710">
    <property type="entry name" value="PbH1"/>
    <property type="match status" value="6"/>
</dbReference>
<feature type="signal peptide" evidence="1">
    <location>
        <begin position="1"/>
        <end position="22"/>
    </location>
</feature>
<feature type="domain" description="Right handed beta helix" evidence="2">
    <location>
        <begin position="230"/>
        <end position="333"/>
    </location>
</feature>
<dbReference type="InterPro" id="IPR006626">
    <property type="entry name" value="PbH1"/>
</dbReference>
<evidence type="ECO:0000313" key="3">
    <source>
        <dbReference type="EMBL" id="QGV16393.1"/>
    </source>
</evidence>
<sequence>MAGKALSALAATLSLCAVNACGDHHCWGVNICTGDDVCGPPSDCDASSITVEDDVIQIRGSRCRVTMEAIHLALPDAVTKDGTEYTLNNKLVVRDGCILEIHGASKASSPDAVVTLLKLKSDETSYAPIIAMAGQISILDTAITSYDESKGGSDERLEGRAYIAALSLEDETTGEAWISRMDVEDSEISYLGNEGDYHNDINNDYGLVWKVEGYDDRFPGDLSLFSRVGVYGTLKRNKIHDMFIGAYCYGMKGNTLWTGNEIYDNYLNGMNPQDNSDGMTISDNHVHDNGWHGIEYSKRCKGALVFDNLVEDNARAGIFFHRSTDYAEAYGNTCRRNLEGDFGIVESTGVTVHDNVMEGGKYGIRLSLGAQECDVYDNVMSDNFRYGVFFYRGSDEAEASADWDGRPRLNYIRNNKISDPVEGKGVAVTGSDDNFIIDNEFIGIDSLRFDDAQNTLVTGNILPDGVEFTLDDGATLADGSQSDTD</sequence>
<organism evidence="3">
    <name type="scientific">Saccharina japonica</name>
    <name type="common">Sweet kelp</name>
    <name type="synonym">Laminaria japonica</name>
    <dbReference type="NCBI Taxonomy" id="88149"/>
    <lineage>
        <taxon>Eukaryota</taxon>
        <taxon>Sar</taxon>
        <taxon>Stramenopiles</taxon>
        <taxon>Ochrophyta</taxon>
        <taxon>PX clade</taxon>
        <taxon>Phaeophyceae</taxon>
        <taxon>Laminariales</taxon>
        <taxon>Laminariaceae</taxon>
        <taxon>Saccharina</taxon>
    </lineage>
</organism>
<reference evidence="3" key="1">
    <citation type="submission" date="2018-11" db="EMBL/GenBank/DDBJ databases">
        <authorList>
            <person name="Zhang P."/>
            <person name="Shao Z."/>
            <person name="Yao J."/>
            <person name="Duan D."/>
        </authorList>
    </citation>
    <scope>NUCLEOTIDE SEQUENCE</scope>
</reference>
<accession>A0A7L4XTJ3</accession>
<keyword evidence="1" id="KW-0732">Signal</keyword>
<dbReference type="Gene3D" id="2.160.20.10">
    <property type="entry name" value="Single-stranded right-handed beta-helix, Pectin lyase-like"/>
    <property type="match status" value="1"/>
</dbReference>
<name>A0A7L4XTJ3_SACJA</name>
<dbReference type="EMBL" id="MK134865">
    <property type="protein sequence ID" value="QGV16393.1"/>
    <property type="molecule type" value="mRNA"/>
</dbReference>
<dbReference type="InterPro" id="IPR039448">
    <property type="entry name" value="Beta_helix"/>
</dbReference>
<dbReference type="InterPro" id="IPR011050">
    <property type="entry name" value="Pectin_lyase_fold/virulence"/>
</dbReference>
<evidence type="ECO:0000259" key="2">
    <source>
        <dbReference type="Pfam" id="PF13229"/>
    </source>
</evidence>
<dbReference type="Pfam" id="PF13229">
    <property type="entry name" value="Beta_helix"/>
    <property type="match status" value="1"/>
</dbReference>
<dbReference type="InterPro" id="IPR012334">
    <property type="entry name" value="Pectin_lyas_fold"/>
</dbReference>
<protein>
    <submittedName>
        <fullName evidence="3">Mannuronate C5-epimerase</fullName>
    </submittedName>
</protein>